<dbReference type="InterPro" id="IPR011333">
    <property type="entry name" value="SKP1/BTB/POZ_sf"/>
</dbReference>
<accession>U1G7R6</accession>
<dbReference type="OMA" id="TFASEFW"/>
<protein>
    <recommendedName>
        <fullName evidence="4">BTB domain-containing protein</fullName>
    </recommendedName>
</protein>
<proteinExistence type="predicted"/>
<dbReference type="GeneID" id="19239134"/>
<evidence type="ECO:0000313" key="3">
    <source>
        <dbReference type="Proteomes" id="UP000019373"/>
    </source>
</evidence>
<dbReference type="Proteomes" id="UP000019373">
    <property type="component" value="Unassembled WGS sequence"/>
</dbReference>
<feature type="region of interest" description="Disordered" evidence="1">
    <location>
        <begin position="254"/>
        <end position="303"/>
    </location>
</feature>
<feature type="compositionally biased region" description="Basic and acidic residues" evidence="1">
    <location>
        <begin position="271"/>
        <end position="284"/>
    </location>
</feature>
<gene>
    <name evidence="2" type="ORF">EPUS_04100</name>
</gene>
<dbReference type="HOGENOM" id="CLU_054243_0_0_1"/>
<dbReference type="Gene3D" id="3.30.710.10">
    <property type="entry name" value="Potassium Channel Kv1.1, Chain A"/>
    <property type="match status" value="1"/>
</dbReference>
<dbReference type="EMBL" id="KE720951">
    <property type="protein sequence ID" value="ERF73477.1"/>
    <property type="molecule type" value="Genomic_DNA"/>
</dbReference>
<dbReference type="OrthoDB" id="5275938at2759"/>
<evidence type="ECO:0008006" key="4">
    <source>
        <dbReference type="Google" id="ProtNLM"/>
    </source>
</evidence>
<reference evidence="3" key="1">
    <citation type="journal article" date="2014" name="BMC Genomics">
        <title>Genome characteristics reveal the impact of lichenization on lichen-forming fungus Endocarpon pusillum Hedwig (Verrucariales, Ascomycota).</title>
        <authorList>
            <person name="Wang Y.-Y."/>
            <person name="Liu B."/>
            <person name="Zhang X.-Y."/>
            <person name="Zhou Q.-M."/>
            <person name="Zhang T."/>
            <person name="Li H."/>
            <person name="Yu Y.-F."/>
            <person name="Zhang X.-L."/>
            <person name="Hao X.-Y."/>
            <person name="Wang M."/>
            <person name="Wang L."/>
            <person name="Wei J.-C."/>
        </authorList>
    </citation>
    <scope>NUCLEOTIDE SEQUENCE [LARGE SCALE GENOMIC DNA]</scope>
    <source>
        <strain evidence="3">Z07020 / HMAS-L-300199</strain>
    </source>
</reference>
<evidence type="ECO:0000313" key="2">
    <source>
        <dbReference type="EMBL" id="ERF73477.1"/>
    </source>
</evidence>
<name>U1G7R6_ENDPU</name>
<sequence length="319" mass="35322">MAAKEGSKDMSIDVDEVATDGDVVLIVGSNKTKLRVHSLFLKTASKVLGAKAGTRTSEGQDISKDDAQEVFLPEDDVGAMKTLCAVIHLRSHAASDAFTPSEVLKIAIAADKYDCIVALRDASGHWLKPAENGSIDDLKFLMAAAYLFDNARAFKEITAALILHHTDSYLALAQGQVESLIPRKIFCMLKERRSGTRLKLQQVLVNSAMYDSSDCRCGWADEYAFAYMALLEREILLPENMLSQSIAHLMQRAEQMDGPTPPQKDFSCEQAKGHRNEATQEARRPLHRRSPGREHYSKPNVPDPAVVEGEMSFKIIRVF</sequence>
<dbReference type="eggNOG" id="ENOG502SMAU">
    <property type="taxonomic scope" value="Eukaryota"/>
</dbReference>
<dbReference type="AlphaFoldDB" id="U1G7R6"/>
<dbReference type="RefSeq" id="XP_007800905.1">
    <property type="nucleotide sequence ID" value="XM_007802714.1"/>
</dbReference>
<organism evidence="2 3">
    <name type="scientific">Endocarpon pusillum (strain Z07020 / HMAS-L-300199)</name>
    <name type="common">Lichen-forming fungus</name>
    <dbReference type="NCBI Taxonomy" id="1263415"/>
    <lineage>
        <taxon>Eukaryota</taxon>
        <taxon>Fungi</taxon>
        <taxon>Dikarya</taxon>
        <taxon>Ascomycota</taxon>
        <taxon>Pezizomycotina</taxon>
        <taxon>Eurotiomycetes</taxon>
        <taxon>Chaetothyriomycetidae</taxon>
        <taxon>Verrucariales</taxon>
        <taxon>Verrucariaceae</taxon>
        <taxon>Endocarpon</taxon>
    </lineage>
</organism>
<keyword evidence="3" id="KW-1185">Reference proteome</keyword>
<evidence type="ECO:0000256" key="1">
    <source>
        <dbReference type="SAM" id="MobiDB-lite"/>
    </source>
</evidence>